<dbReference type="SUPFAM" id="SSF52540">
    <property type="entry name" value="P-loop containing nucleoside triphosphate hydrolases"/>
    <property type="match status" value="1"/>
</dbReference>
<dbReference type="GO" id="GO:0005524">
    <property type="term" value="F:ATP binding"/>
    <property type="evidence" value="ECO:0007669"/>
    <property type="project" value="UniProtKB-KW"/>
</dbReference>
<gene>
    <name evidence="5" type="ORF">FHR84_002304</name>
</gene>
<dbReference type="PANTHER" id="PTHR16305">
    <property type="entry name" value="TESTICULAR SOLUBLE ADENYLYL CYCLASE"/>
    <property type="match status" value="1"/>
</dbReference>
<dbReference type="InterPro" id="IPR016032">
    <property type="entry name" value="Sig_transdc_resp-reg_C-effctor"/>
</dbReference>
<reference evidence="5 6" key="1">
    <citation type="submission" date="2020-07" db="EMBL/GenBank/DDBJ databases">
        <title>Genomic Encyclopedia of Type Strains, Phase III (KMG-III): the genomes of soil and plant-associated and newly described type strains.</title>
        <authorList>
            <person name="Whitman W."/>
        </authorList>
    </citation>
    <scope>NUCLEOTIDE SEQUENCE [LARGE SCALE GENOMIC DNA]</scope>
    <source>
        <strain evidence="5 6">CECT 8576</strain>
    </source>
</reference>
<dbReference type="PANTHER" id="PTHR16305:SF35">
    <property type="entry name" value="TRANSCRIPTIONAL ACTIVATOR DOMAIN"/>
    <property type="match status" value="1"/>
</dbReference>
<dbReference type="InterPro" id="IPR041664">
    <property type="entry name" value="AAA_16"/>
</dbReference>
<comment type="caution">
    <text evidence="5">The sequence shown here is derived from an EMBL/GenBank/DDBJ whole genome shotgun (WGS) entry which is preliminary data.</text>
</comment>
<evidence type="ECO:0000313" key="6">
    <source>
        <dbReference type="Proteomes" id="UP000548304"/>
    </source>
</evidence>
<dbReference type="SUPFAM" id="SSF46894">
    <property type="entry name" value="C-terminal effector domain of the bipartite response regulators"/>
    <property type="match status" value="1"/>
</dbReference>
<feature type="domain" description="HTH luxR-type" evidence="4">
    <location>
        <begin position="910"/>
        <end position="974"/>
    </location>
</feature>
<dbReference type="GO" id="GO:0003677">
    <property type="term" value="F:DNA binding"/>
    <property type="evidence" value="ECO:0007669"/>
    <property type="project" value="UniProtKB-KW"/>
</dbReference>
<evidence type="ECO:0000256" key="1">
    <source>
        <dbReference type="ARBA" id="ARBA00022741"/>
    </source>
</evidence>
<evidence type="ECO:0000256" key="2">
    <source>
        <dbReference type="ARBA" id="ARBA00022840"/>
    </source>
</evidence>
<dbReference type="PRINTS" id="PR00038">
    <property type="entry name" value="HTHLUXR"/>
</dbReference>
<organism evidence="5 6">
    <name type="scientific">Actinopolyspora biskrensis</name>
    <dbReference type="NCBI Taxonomy" id="1470178"/>
    <lineage>
        <taxon>Bacteria</taxon>
        <taxon>Bacillati</taxon>
        <taxon>Actinomycetota</taxon>
        <taxon>Actinomycetes</taxon>
        <taxon>Actinopolysporales</taxon>
        <taxon>Actinopolysporaceae</taxon>
        <taxon>Actinopolyspora</taxon>
    </lineage>
</organism>
<dbReference type="InterPro" id="IPR011990">
    <property type="entry name" value="TPR-like_helical_dom_sf"/>
</dbReference>
<dbReference type="InterPro" id="IPR027417">
    <property type="entry name" value="P-loop_NTPase"/>
</dbReference>
<dbReference type="AlphaFoldDB" id="A0A852YY74"/>
<dbReference type="PROSITE" id="PS00622">
    <property type="entry name" value="HTH_LUXR_1"/>
    <property type="match status" value="1"/>
</dbReference>
<dbReference type="EMBL" id="JACBYW010000004">
    <property type="protein sequence ID" value="NYH78970.1"/>
    <property type="molecule type" value="Genomic_DNA"/>
</dbReference>
<dbReference type="GO" id="GO:0006355">
    <property type="term" value="P:regulation of DNA-templated transcription"/>
    <property type="evidence" value="ECO:0007669"/>
    <property type="project" value="InterPro"/>
</dbReference>
<keyword evidence="2" id="KW-0067">ATP-binding</keyword>
<accession>A0A852YY74</accession>
<dbReference type="Gene3D" id="1.25.40.10">
    <property type="entry name" value="Tetratricopeptide repeat domain"/>
    <property type="match status" value="1"/>
</dbReference>
<dbReference type="SUPFAM" id="SSF48452">
    <property type="entry name" value="TPR-like"/>
    <property type="match status" value="1"/>
</dbReference>
<dbReference type="Gene3D" id="1.10.10.10">
    <property type="entry name" value="Winged helix-like DNA-binding domain superfamily/Winged helix DNA-binding domain"/>
    <property type="match status" value="1"/>
</dbReference>
<dbReference type="Pfam" id="PF00196">
    <property type="entry name" value="GerE"/>
    <property type="match status" value="1"/>
</dbReference>
<evidence type="ECO:0000256" key="3">
    <source>
        <dbReference type="SAM" id="MobiDB-lite"/>
    </source>
</evidence>
<feature type="region of interest" description="Disordered" evidence="3">
    <location>
        <begin position="1"/>
        <end position="24"/>
    </location>
</feature>
<dbReference type="GO" id="GO:0004016">
    <property type="term" value="F:adenylate cyclase activity"/>
    <property type="evidence" value="ECO:0007669"/>
    <property type="project" value="TreeGrafter"/>
</dbReference>
<evidence type="ECO:0000259" key="4">
    <source>
        <dbReference type="PROSITE" id="PS50043"/>
    </source>
</evidence>
<keyword evidence="1" id="KW-0547">Nucleotide-binding</keyword>
<dbReference type="Gene3D" id="3.40.50.300">
    <property type="entry name" value="P-loop containing nucleotide triphosphate hydrolases"/>
    <property type="match status" value="1"/>
</dbReference>
<dbReference type="Proteomes" id="UP000548304">
    <property type="component" value="Unassembled WGS sequence"/>
</dbReference>
<keyword evidence="6" id="KW-1185">Reference proteome</keyword>
<keyword evidence="5" id="KW-0238">DNA-binding</keyword>
<dbReference type="SMART" id="SM00421">
    <property type="entry name" value="HTH_LUXR"/>
    <property type="match status" value="1"/>
</dbReference>
<dbReference type="Pfam" id="PF13191">
    <property type="entry name" value="AAA_16"/>
    <property type="match status" value="1"/>
</dbReference>
<dbReference type="InterPro" id="IPR000792">
    <property type="entry name" value="Tscrpt_reg_LuxR_C"/>
</dbReference>
<protein>
    <submittedName>
        <fullName evidence="5">DNA-binding CsgD family transcriptional regulator</fullName>
    </submittedName>
</protein>
<dbReference type="GO" id="GO:0005737">
    <property type="term" value="C:cytoplasm"/>
    <property type="evidence" value="ECO:0007669"/>
    <property type="project" value="TreeGrafter"/>
</dbReference>
<name>A0A852YY74_9ACTN</name>
<feature type="compositionally biased region" description="Low complexity" evidence="3">
    <location>
        <begin position="8"/>
        <end position="17"/>
    </location>
</feature>
<dbReference type="PROSITE" id="PS50043">
    <property type="entry name" value="HTH_LUXR_2"/>
    <property type="match status" value="1"/>
</dbReference>
<dbReference type="InterPro" id="IPR036388">
    <property type="entry name" value="WH-like_DNA-bd_sf"/>
</dbReference>
<dbReference type="CDD" id="cd06170">
    <property type="entry name" value="LuxR_C_like"/>
    <property type="match status" value="1"/>
</dbReference>
<proteinExistence type="predicted"/>
<evidence type="ECO:0000313" key="5">
    <source>
        <dbReference type="EMBL" id="NYH78970.1"/>
    </source>
</evidence>
<sequence>MGHESRSASEPAASRAPMRTSSPVLIGRDQELRTLVECAERPPSTIFVAGEAGIGKTRIVHEVIERPRLSGKRILLAHCQAMREPFPYGAILDALREVGASLPHTRELSPVAGALRAHLPELTNLLPPPPERLDDAHAERHRLFRAVRELLDALGHTVLIVEDLHCADEGSRDLLRFLMSDMPRDLTLLVTYRREETPGGIPLGSAYRPPFNDNGVTVEVGPLDVTGVQQLTGAILGDRFVAPDFAARLHERTGGIPFVLEETLRALRNSAGVVQTDGLQARRLLDEVEVPALLREACLDRLSRLSNTARSVTRAAAVLGAPASTKLLGELTELSTPDARAALSEALEAGVLLETGESRYGFRHALARQAVYWTLSGPDRERLHARTASELARVEPQPLVRLAEHSRKAGAHDDWLRYAEAASDRAAELGDANTATSTLQELLKEAELAPTDVGRLAVKLSRVAYTGLNQHEVTAALERLLADQRLPDSVRGEVRLALGLLLNRQTGGVESGRAALITAIDELDERPQLRIKAMSVLALPYIGDVSLVEHRSWMSKVDEAVGNTTDAAFRVSMLANNAPAQLMIGVPTAWRVIERLPSGADTHPEQRDLTRAHCNIADSCSWIGYYETARDYLSRGIRLADDCGAPFIVSTARATRAHLDWITGHWQGLAERVRRLRDEYRDLLPVASELSLILGCLAVAGGQWQRAAQYLDDTGMAEPNNAYAPVVVNAHAAKVRMLMAQGEHYRATEVAERGMRLVRRKEAWVWAAELMPAAVAAHLRVGGESDAVELTETFGTAIAELDVPAAAAALPMCYGLLAARRGDDRAEEHFDRARSRAAALPAPYFAALAAERLTRWRLEHARAGCDGADPASTFGELAEEFDALGATHDAARCRYVLREHGLARATRCGRHGYGEKLSPREHEVCRLVADGHRNREIARILFLSSRTVEQHVANVLRKLKLDSREQIRKHTLDG</sequence>